<proteinExistence type="predicted"/>
<feature type="compositionally biased region" description="Polar residues" evidence="1">
    <location>
        <begin position="456"/>
        <end position="467"/>
    </location>
</feature>
<feature type="compositionally biased region" description="Acidic residues" evidence="1">
    <location>
        <begin position="381"/>
        <end position="390"/>
    </location>
</feature>
<feature type="compositionally biased region" description="Gly residues" evidence="1">
    <location>
        <begin position="104"/>
        <end position="133"/>
    </location>
</feature>
<dbReference type="PANTHER" id="PTHR14678:SF2">
    <property type="entry name" value="PROLINE-RICH PROTEIN 35"/>
    <property type="match status" value="1"/>
</dbReference>
<dbReference type="FunCoup" id="A0A6I8PKF2">
    <property type="interactions" value="18"/>
</dbReference>
<dbReference type="Pfam" id="PF15269">
    <property type="entry name" value="zf-C2H2_7"/>
    <property type="match status" value="1"/>
</dbReference>
<dbReference type="InParanoid" id="A0A6I8PKF2"/>
<dbReference type="CTD" id="146325"/>
<protein>
    <submittedName>
        <fullName evidence="3">Proline rich 35</fullName>
    </submittedName>
</protein>
<feature type="compositionally biased region" description="Low complexity" evidence="1">
    <location>
        <begin position="514"/>
        <end position="523"/>
    </location>
</feature>
<evidence type="ECO:0000259" key="2">
    <source>
        <dbReference type="Pfam" id="PF15269"/>
    </source>
</evidence>
<keyword evidence="4" id="KW-1185">Reference proteome</keyword>
<dbReference type="Proteomes" id="UP000002279">
    <property type="component" value="Unplaced"/>
</dbReference>
<name>A0A6I8PKF2_ORNAN</name>
<evidence type="ECO:0000313" key="3">
    <source>
        <dbReference type="Ensembl" id="ENSOANP00000052284.1"/>
    </source>
</evidence>
<feature type="region of interest" description="Disordered" evidence="1">
    <location>
        <begin position="588"/>
        <end position="630"/>
    </location>
</feature>
<dbReference type="InterPro" id="IPR039363">
    <property type="entry name" value="ZNF750"/>
</dbReference>
<feature type="compositionally biased region" description="Basic residues" evidence="1">
    <location>
        <begin position="17"/>
        <end position="26"/>
    </location>
</feature>
<feature type="region of interest" description="Disordered" evidence="1">
    <location>
        <begin position="194"/>
        <end position="234"/>
    </location>
</feature>
<sequence>MSKDDGSCRLSSVFKPKERKPKKPHYIPRPWGKPYNYKCFQCPFTCMEKSHLYNHMKYSLCKNSLSLLIDNDWSYRKGTTLTPDLRLLPARGRRGGEAGEVEGDVGGGPAKSGAAGTGGSAGAGAFLQGGPGEGPSQRKAEGGGRSGALLLGLEPEREPPPEFLIADVVSLKNPGGVGPESVALMGDARVPLPGRVSKGSSGGRGPPVEQWKRAVPGPRRGAQDISPQNSDRPIIPCYPPPAYSDYHEPQGHSLSVLGINYPLNHPGLFSYLGPSVVGGAVAHPHVAQLPFLASPAPTPFQAQPGPDRPAFLPRFYYPLLFEQALGAPARKPETPTMTTATLPAKGPFALPKAGFLKVPTPKEGSLWPRSLREVPQQASGEEGEDVEEEDMGRRLGPEKGDPTGSGLNGKLPRETGDGLPADRDGTTLLAGDPKPEAAPGPETPSIPGGFLKRKLSSGTGPSFSRNLPPSELPSIGKSSPHHSIQAGPVRLPKPPRPWASDVPCCQPPSDEDPGVLGVLPPGGSTMDQPAGTTALLSGELSRTLGAYQTVEKKLSDLADEDGPAQKPLREQLVEIQRELLRIHQALERATRPPEGPLDLSLKKEPPAGEEQATGKLGGAGPRGRGPGAGGWEREKILELLPQTGRAEGVSASPEPPAGAPAFPLEIRQAVGPLCGHTTKCEADSSVLLCADGRAGPPVPPLSMREEGSPGCRGVLCCGPGSGGSMGLPDP</sequence>
<dbReference type="GeneTree" id="ENSGT00530000063870"/>
<organism evidence="3 4">
    <name type="scientific">Ornithorhynchus anatinus</name>
    <name type="common">Duckbill platypus</name>
    <dbReference type="NCBI Taxonomy" id="9258"/>
    <lineage>
        <taxon>Eukaryota</taxon>
        <taxon>Metazoa</taxon>
        <taxon>Chordata</taxon>
        <taxon>Craniata</taxon>
        <taxon>Vertebrata</taxon>
        <taxon>Euteleostomi</taxon>
        <taxon>Mammalia</taxon>
        <taxon>Monotremata</taxon>
        <taxon>Ornithorhynchidae</taxon>
        <taxon>Ornithorhynchus</taxon>
    </lineage>
</organism>
<dbReference type="OrthoDB" id="9885698at2759"/>
<reference evidence="3" key="2">
    <citation type="submission" date="2025-09" db="UniProtKB">
        <authorList>
            <consortium name="Ensembl"/>
        </authorList>
    </citation>
    <scope>IDENTIFICATION</scope>
    <source>
        <strain evidence="3">Glennie</strain>
    </source>
</reference>
<feature type="region of interest" description="Disordered" evidence="1">
    <location>
        <begin position="91"/>
        <end position="153"/>
    </location>
</feature>
<feature type="region of interest" description="Disordered" evidence="1">
    <location>
        <begin position="360"/>
        <end position="531"/>
    </location>
</feature>
<accession>A0A6I8PKF2</accession>
<gene>
    <name evidence="3" type="primary">PRR35</name>
</gene>
<dbReference type="Bgee" id="ENSOANG00000039135">
    <property type="expression patterns" value="Expressed in adult mammalian kidney and 1 other cell type or tissue"/>
</dbReference>
<dbReference type="InterPro" id="IPR039064">
    <property type="entry name" value="ZNF750_Znf"/>
</dbReference>
<reference evidence="3" key="1">
    <citation type="submission" date="2025-08" db="UniProtKB">
        <authorList>
            <consortium name="Ensembl"/>
        </authorList>
    </citation>
    <scope>IDENTIFICATION</scope>
    <source>
        <strain evidence="3">Glennie</strain>
    </source>
</reference>
<dbReference type="RefSeq" id="XP_028905428.1">
    <property type="nucleotide sequence ID" value="XM_029049595.2"/>
</dbReference>
<dbReference type="KEGG" id="oaa:114806192"/>
<feature type="compositionally biased region" description="Basic and acidic residues" evidence="1">
    <location>
        <begin position="411"/>
        <end position="425"/>
    </location>
</feature>
<feature type="region of interest" description="Disordered" evidence="1">
    <location>
        <begin position="1"/>
        <end position="27"/>
    </location>
</feature>
<evidence type="ECO:0000313" key="4">
    <source>
        <dbReference type="Proteomes" id="UP000002279"/>
    </source>
</evidence>
<feature type="compositionally biased region" description="Gly residues" evidence="1">
    <location>
        <begin position="615"/>
        <end position="630"/>
    </location>
</feature>
<dbReference type="GeneID" id="114806192"/>
<evidence type="ECO:0000256" key="1">
    <source>
        <dbReference type="SAM" id="MobiDB-lite"/>
    </source>
</evidence>
<dbReference type="OMA" id="WKPGMGG"/>
<dbReference type="Ensembl" id="ENSOANT00000065342.1">
    <property type="protein sequence ID" value="ENSOANP00000052284.1"/>
    <property type="gene ID" value="ENSOANG00000039135.1"/>
</dbReference>
<feature type="domain" description="Zinc finger protein 750-like zinc finger" evidence="2">
    <location>
        <begin position="18"/>
        <end position="68"/>
    </location>
</feature>
<dbReference type="AlphaFoldDB" id="A0A6I8PKF2"/>
<dbReference type="PANTHER" id="PTHR14678">
    <property type="entry name" value="PROLINE-RICH PROTEIN 35-RELATED"/>
    <property type="match status" value="1"/>
</dbReference>
<feature type="compositionally biased region" description="Basic and acidic residues" evidence="1">
    <location>
        <begin position="391"/>
        <end position="401"/>
    </location>
</feature>